<evidence type="ECO:0000256" key="1">
    <source>
        <dbReference type="ARBA" id="ARBA00001946"/>
    </source>
</evidence>
<keyword evidence="12" id="KW-0460">Magnesium</keyword>
<dbReference type="Pfam" id="PF00391">
    <property type="entry name" value="PEP-utilizers"/>
    <property type="match status" value="1"/>
</dbReference>
<evidence type="ECO:0000256" key="8">
    <source>
        <dbReference type="ARBA" id="ARBA00022723"/>
    </source>
</evidence>
<gene>
    <name evidence="17" type="ORF">ENS29_03280</name>
</gene>
<dbReference type="EMBL" id="DSUH01000070">
    <property type="protein sequence ID" value="HGU31861.1"/>
    <property type="molecule type" value="Genomic_DNA"/>
</dbReference>
<comment type="cofactor">
    <cofactor evidence="1">
        <name>Mg(2+)</name>
        <dbReference type="ChEBI" id="CHEBI:18420"/>
    </cofactor>
</comment>
<keyword evidence="8" id="KW-0479">Metal-binding</keyword>
<dbReference type="GO" id="GO:0005524">
    <property type="term" value="F:ATP binding"/>
    <property type="evidence" value="ECO:0007669"/>
    <property type="project" value="UniProtKB-KW"/>
</dbReference>
<evidence type="ECO:0000256" key="6">
    <source>
        <dbReference type="ARBA" id="ARBA00021623"/>
    </source>
</evidence>
<dbReference type="InterPro" id="IPR002192">
    <property type="entry name" value="PPDK_AMP/ATP-bd"/>
</dbReference>
<comment type="pathway">
    <text evidence="3">Carbohydrate biosynthesis; gluconeogenesis.</text>
</comment>
<evidence type="ECO:0000313" key="17">
    <source>
        <dbReference type="EMBL" id="HGU31861.1"/>
    </source>
</evidence>
<dbReference type="InterPro" id="IPR006319">
    <property type="entry name" value="PEP_synth"/>
</dbReference>
<dbReference type="PANTHER" id="PTHR43030:SF1">
    <property type="entry name" value="PHOSPHOENOLPYRUVATE SYNTHASE"/>
    <property type="match status" value="1"/>
</dbReference>
<dbReference type="SUPFAM" id="SSF52009">
    <property type="entry name" value="Phosphohistidine domain"/>
    <property type="match status" value="1"/>
</dbReference>
<evidence type="ECO:0000256" key="2">
    <source>
        <dbReference type="ARBA" id="ARBA00002988"/>
    </source>
</evidence>
<organism evidence="17">
    <name type="scientific">Desulfatirhabdium butyrativorans</name>
    <dbReference type="NCBI Taxonomy" id="340467"/>
    <lineage>
        <taxon>Bacteria</taxon>
        <taxon>Pseudomonadati</taxon>
        <taxon>Thermodesulfobacteriota</taxon>
        <taxon>Desulfobacteria</taxon>
        <taxon>Desulfobacterales</taxon>
        <taxon>Desulfatirhabdiaceae</taxon>
        <taxon>Desulfatirhabdium</taxon>
    </lineage>
</organism>
<dbReference type="PANTHER" id="PTHR43030">
    <property type="entry name" value="PHOSPHOENOLPYRUVATE SYNTHASE"/>
    <property type="match status" value="1"/>
</dbReference>
<dbReference type="SUPFAM" id="SSF56059">
    <property type="entry name" value="Glutathione synthetase ATP-binding domain-like"/>
    <property type="match status" value="1"/>
</dbReference>
<evidence type="ECO:0000256" key="13">
    <source>
        <dbReference type="ARBA" id="ARBA00033470"/>
    </source>
</evidence>
<protein>
    <recommendedName>
        <fullName evidence="6">Phosphoenolpyruvate synthase</fullName>
        <ecNumber evidence="5">2.7.9.2</ecNumber>
    </recommendedName>
    <alternativeName>
        <fullName evidence="13">Pyruvate, water dikinase</fullName>
    </alternativeName>
</protein>
<feature type="domain" description="PEP-utilising enzyme mobile" evidence="15">
    <location>
        <begin position="491"/>
        <end position="560"/>
    </location>
</feature>
<keyword evidence="10 17" id="KW-0418">Kinase</keyword>
<comment type="catalytic activity">
    <reaction evidence="14">
        <text>pyruvate + ATP + H2O = phosphoenolpyruvate + AMP + phosphate + 2 H(+)</text>
        <dbReference type="Rhea" id="RHEA:11364"/>
        <dbReference type="ChEBI" id="CHEBI:15361"/>
        <dbReference type="ChEBI" id="CHEBI:15377"/>
        <dbReference type="ChEBI" id="CHEBI:15378"/>
        <dbReference type="ChEBI" id="CHEBI:30616"/>
        <dbReference type="ChEBI" id="CHEBI:43474"/>
        <dbReference type="ChEBI" id="CHEBI:58702"/>
        <dbReference type="ChEBI" id="CHEBI:456215"/>
        <dbReference type="EC" id="2.7.9.2"/>
    </reaction>
</comment>
<keyword evidence="9" id="KW-0547">Nucleotide-binding</keyword>
<dbReference type="GO" id="GO:0008986">
    <property type="term" value="F:pyruvate, water dikinase activity"/>
    <property type="evidence" value="ECO:0007669"/>
    <property type="project" value="UniProtKB-EC"/>
</dbReference>
<feature type="domain" description="Pyruvate phosphate dikinase AMP/ATP-binding" evidence="16">
    <location>
        <begin position="129"/>
        <end position="444"/>
    </location>
</feature>
<evidence type="ECO:0000256" key="3">
    <source>
        <dbReference type="ARBA" id="ARBA00004742"/>
    </source>
</evidence>
<comment type="function">
    <text evidence="2">Catalyzes the phosphorylation of pyruvate to phosphoenolpyruvate.</text>
</comment>
<accession>A0A7C4MM33</accession>
<evidence type="ECO:0000256" key="5">
    <source>
        <dbReference type="ARBA" id="ARBA00011996"/>
    </source>
</evidence>
<evidence type="ECO:0000259" key="15">
    <source>
        <dbReference type="Pfam" id="PF00391"/>
    </source>
</evidence>
<reference evidence="17" key="1">
    <citation type="journal article" date="2020" name="mSystems">
        <title>Genome- and Community-Level Interaction Insights into Carbon Utilization and Element Cycling Functions of Hydrothermarchaeota in Hydrothermal Sediment.</title>
        <authorList>
            <person name="Zhou Z."/>
            <person name="Liu Y."/>
            <person name="Xu W."/>
            <person name="Pan J."/>
            <person name="Luo Z.H."/>
            <person name="Li M."/>
        </authorList>
    </citation>
    <scope>NUCLEOTIDE SEQUENCE [LARGE SCALE GENOMIC DNA]</scope>
    <source>
        <strain evidence="17">SpSt-477</strain>
    </source>
</reference>
<name>A0A7C4MM33_9BACT</name>
<dbReference type="InterPro" id="IPR036637">
    <property type="entry name" value="Phosphohistidine_dom_sf"/>
</dbReference>
<dbReference type="UniPathway" id="UPA00138"/>
<dbReference type="InterPro" id="IPR013815">
    <property type="entry name" value="ATP_grasp_subdomain_1"/>
</dbReference>
<dbReference type="Gene3D" id="3.50.30.10">
    <property type="entry name" value="Phosphohistidine domain"/>
    <property type="match status" value="1"/>
</dbReference>
<dbReference type="AlphaFoldDB" id="A0A7C4MM33"/>
<dbReference type="GO" id="GO:0046872">
    <property type="term" value="F:metal ion binding"/>
    <property type="evidence" value="ECO:0007669"/>
    <property type="project" value="UniProtKB-KW"/>
</dbReference>
<evidence type="ECO:0000256" key="4">
    <source>
        <dbReference type="ARBA" id="ARBA00007837"/>
    </source>
</evidence>
<evidence type="ECO:0000256" key="11">
    <source>
        <dbReference type="ARBA" id="ARBA00022840"/>
    </source>
</evidence>
<dbReference type="Gene3D" id="3.30.470.20">
    <property type="entry name" value="ATP-grasp fold, B domain"/>
    <property type="match status" value="1"/>
</dbReference>
<keyword evidence="7" id="KW-0808">Transferase</keyword>
<comment type="caution">
    <text evidence="17">The sequence shown here is derived from an EMBL/GenBank/DDBJ whole genome shotgun (WGS) entry which is preliminary data.</text>
</comment>
<evidence type="ECO:0000256" key="9">
    <source>
        <dbReference type="ARBA" id="ARBA00022741"/>
    </source>
</evidence>
<comment type="similarity">
    <text evidence="4">Belongs to the PEP-utilizing enzyme family.</text>
</comment>
<dbReference type="Pfam" id="PF01326">
    <property type="entry name" value="PPDK_N"/>
    <property type="match status" value="1"/>
</dbReference>
<dbReference type="InterPro" id="IPR008279">
    <property type="entry name" value="PEP-util_enz_mobile_dom"/>
</dbReference>
<evidence type="ECO:0000256" key="14">
    <source>
        <dbReference type="ARBA" id="ARBA00047700"/>
    </source>
</evidence>
<keyword evidence="17" id="KW-0670">Pyruvate</keyword>
<dbReference type="EC" id="2.7.9.2" evidence="5"/>
<evidence type="ECO:0000256" key="7">
    <source>
        <dbReference type="ARBA" id="ARBA00022679"/>
    </source>
</evidence>
<proteinExistence type="inferred from homology"/>
<dbReference type="GO" id="GO:0006094">
    <property type="term" value="P:gluconeogenesis"/>
    <property type="evidence" value="ECO:0007669"/>
    <property type="project" value="UniProtKB-UniPathway"/>
</dbReference>
<evidence type="ECO:0000256" key="12">
    <source>
        <dbReference type="ARBA" id="ARBA00022842"/>
    </source>
</evidence>
<sequence length="877" mass="98684">MNVLDRLKSWFSFGKTTPAYPFAALFKKFQNILKANNDALELIADMGAKLSGDYVFDRQYILSSCAELSDQIYRLIVDLNTLTSRKYLELFNRYERIHQSIEEELAGKWILPQGDAVIAYEAMGQGLHELVGNKNANLADVKNVLYLPTPDGFAITTSAFRIFLEQNGLYQMIQQRLQQYADEAELQGAQTPQSIESIAAEIQNAIRNGAIPESLHREIAKAVRALQQTKRSSGLFFAVRSSAWGEDAEYSFAGQYQTILNVASDRLLDAYRSVLASAYNPSALVYRSRKGFQQHEVAMAVGCQLMIGAVASGVLYTMDPSADERDVALVSATWGLGAPLVEGTVAVDTYTIDRQPPFQLRSMHVVRKPTMLMLSPDGGTETRPVSPELENKGCLSSAQLQRLVEMGMLIERFFKRPQDIEWALDSDGKFFILQTRPLKIRSKTGSTTLDIAEIVKRHPVRMQDRGIVVQRGVATGRVFLLEDPDDLDGVPHASILVTHHTSPRLARVMRRIHGIITDVGSQTGHMATIAREFRIPCIVNTGMATRIFRTGEEVTLDATQNVVYEGRVEELLYYEFTEEDVFEETYEYRLLHRLLKRISPLNLVDPHESNFRPADCKTYHDIIRFVHEKAVEEIVDLENRRAGSSGQARELVMDIPLGLCVIDIGGGLLPQSDEKRIGRQDIVSVPMNAFLDGLERSGMWNSGPVSVDFGSFMSSMTRTMSPALSDPRNAGRNLAVITNAYFNLSLKLGYHYNIIDAYVSDQVNDNTAYFRFLGGVTDMTRRSRRAAFIGEVLERFNFRVEIRGDLVIGRIKKCPRKIMEQKLWMLGSLVSYTRQLDVQMHEDADMEKHTQLFCQQTLARLQEGTEASLLPIESQPP</sequence>
<evidence type="ECO:0000256" key="10">
    <source>
        <dbReference type="ARBA" id="ARBA00022777"/>
    </source>
</evidence>
<keyword evidence="11" id="KW-0067">ATP-binding</keyword>
<evidence type="ECO:0000259" key="16">
    <source>
        <dbReference type="Pfam" id="PF01326"/>
    </source>
</evidence>
<dbReference type="Gene3D" id="3.30.1490.20">
    <property type="entry name" value="ATP-grasp fold, A domain"/>
    <property type="match status" value="1"/>
</dbReference>